<gene>
    <name evidence="3" type="primary">rpo5</name>
    <name evidence="3" type="synonym">rpoH</name>
    <name evidence="6" type="ORF">ABNG02_07670</name>
    <name evidence="5" type="ORF">GCM10008994_25420</name>
</gene>
<evidence type="ECO:0000313" key="8">
    <source>
        <dbReference type="Proteomes" id="UP001567571"/>
    </source>
</evidence>
<evidence type="ECO:0000313" key="6">
    <source>
        <dbReference type="EMBL" id="MEZ3167202.1"/>
    </source>
</evidence>
<protein>
    <recommendedName>
        <fullName evidence="3">DNA-directed RNA polymerase subunit Rpo5</fullName>
        <ecNumber evidence="3">2.7.7.6</ecNumber>
    </recommendedName>
    <alternativeName>
        <fullName evidence="3">DNA-directed RNA polymerase subunit H</fullName>
    </alternativeName>
</protein>
<dbReference type="Proteomes" id="UP001501425">
    <property type="component" value="Unassembled WGS sequence"/>
</dbReference>
<reference evidence="5" key="2">
    <citation type="submission" date="2023-12" db="EMBL/GenBank/DDBJ databases">
        <authorList>
            <person name="Sun Q."/>
            <person name="Inoue M."/>
        </authorList>
    </citation>
    <scope>NUCLEOTIDE SEQUENCE</scope>
    <source>
        <strain evidence="5">JCM 14265</strain>
    </source>
</reference>
<keyword evidence="2 3" id="KW-0804">Transcription</keyword>
<dbReference type="Pfam" id="PF01191">
    <property type="entry name" value="RNA_pol_Rpb5_C"/>
    <property type="match status" value="1"/>
</dbReference>
<evidence type="ECO:0000256" key="2">
    <source>
        <dbReference type="ARBA" id="ARBA00023163"/>
    </source>
</evidence>
<keyword evidence="8" id="KW-1185">Reference proteome</keyword>
<dbReference type="SUPFAM" id="SSF55287">
    <property type="entry name" value="RPB5-like RNA polymerase subunit"/>
    <property type="match status" value="1"/>
</dbReference>
<proteinExistence type="inferred from homology"/>
<keyword evidence="3" id="KW-0963">Cytoplasm</keyword>
<comment type="subcellular location">
    <subcellularLocation>
        <location evidence="3">Cytoplasm</location>
    </subcellularLocation>
</comment>
<reference evidence="6 8" key="3">
    <citation type="submission" date="2024-06" db="EMBL/GenBank/DDBJ databases">
        <title>Halorubrum miltondacostae sp. nov., a potential PHA producer isolated from an inland solar saltern in Rio Maior, Portugal.</title>
        <authorList>
            <person name="Albuquerque L."/>
            <person name="Viver T."/>
            <person name="Barroso C."/>
            <person name="Claudino R."/>
            <person name="Galvan M."/>
            <person name="Simoes G."/>
            <person name="Lobo Da Cunha A."/>
            <person name="Egas C."/>
        </authorList>
    </citation>
    <scope>NUCLEOTIDE SEQUENCE [LARGE SCALE GENOMIC DNA]</scope>
    <source>
        <strain evidence="6 8">DSM 18646</strain>
    </source>
</reference>
<dbReference type="Gene3D" id="3.90.940.20">
    <property type="entry name" value="RPB5-like RNA polymerase subunit"/>
    <property type="match status" value="1"/>
</dbReference>
<dbReference type="HAMAP" id="MF_00025">
    <property type="entry name" value="RNApol_Rpo5_RPB5"/>
    <property type="match status" value="1"/>
</dbReference>
<comment type="caution">
    <text evidence="5">The sequence shown here is derived from an EMBL/GenBank/DDBJ whole genome shotgun (WGS) entry which is preliminary data.</text>
</comment>
<evidence type="ECO:0000256" key="3">
    <source>
        <dbReference type="HAMAP-Rule" id="MF_00025"/>
    </source>
</evidence>
<comment type="catalytic activity">
    <reaction evidence="3">
        <text>RNA(n) + a ribonucleoside 5'-triphosphate = RNA(n+1) + diphosphate</text>
        <dbReference type="Rhea" id="RHEA:21248"/>
        <dbReference type="Rhea" id="RHEA-COMP:14527"/>
        <dbReference type="Rhea" id="RHEA-COMP:17342"/>
        <dbReference type="ChEBI" id="CHEBI:33019"/>
        <dbReference type="ChEBI" id="CHEBI:61557"/>
        <dbReference type="ChEBI" id="CHEBI:140395"/>
        <dbReference type="EC" id="2.7.7.6"/>
    </reaction>
</comment>
<dbReference type="GO" id="GO:0042797">
    <property type="term" value="P:tRNA transcription by RNA polymerase III"/>
    <property type="evidence" value="ECO:0007669"/>
    <property type="project" value="TreeGrafter"/>
</dbReference>
<dbReference type="EC" id="2.7.7.6" evidence="3"/>
<comment type="subunit">
    <text evidence="3">Part of the RNA polymerase complex.</text>
</comment>
<dbReference type="Proteomes" id="UP001567571">
    <property type="component" value="Unassembled WGS sequence"/>
</dbReference>
<evidence type="ECO:0000256" key="1">
    <source>
        <dbReference type="ARBA" id="ARBA00022478"/>
    </source>
</evidence>
<dbReference type="GO" id="GO:0003677">
    <property type="term" value="F:DNA binding"/>
    <property type="evidence" value="ECO:0007669"/>
    <property type="project" value="InterPro"/>
</dbReference>
<reference evidence="5" key="1">
    <citation type="journal article" date="2014" name="Int. J. Syst. Evol. Microbiol.">
        <title>Complete genome sequence of Corynebacterium casei LMG S-19264T (=DSM 44701T), isolated from a smear-ripened cheese.</title>
        <authorList>
            <consortium name="US DOE Joint Genome Institute (JGI-PGF)"/>
            <person name="Walter F."/>
            <person name="Albersmeier A."/>
            <person name="Kalinowski J."/>
            <person name="Ruckert C."/>
        </authorList>
    </citation>
    <scope>NUCLEOTIDE SEQUENCE</scope>
    <source>
        <strain evidence="5">JCM 14265</strain>
    </source>
</reference>
<dbReference type="InterPro" id="IPR000783">
    <property type="entry name" value="RNA_pol_subH/Rpb5_C"/>
</dbReference>
<sequence>MVDVSQHELVPDHVLLDDPEDVEEVLAEYDVKKTDLPKIKRTDPAIPDDAEVGDVVKIVRNSRTTDEAVVYRLVVS</sequence>
<comment type="similarity">
    <text evidence="3">Belongs to the archaeal Rpo5/eukaryotic RPB5 RNA polymerase subunit family.</text>
</comment>
<keyword evidence="3 6" id="KW-0548">Nucleotidyltransferase</keyword>
<dbReference type="GO" id="GO:0006366">
    <property type="term" value="P:transcription by RNA polymerase II"/>
    <property type="evidence" value="ECO:0007669"/>
    <property type="project" value="TreeGrafter"/>
</dbReference>
<comment type="function">
    <text evidence="3">DNA-dependent RNA polymerase (RNAP) catalyzes the transcription of DNA into RNA using the four ribonucleoside triphosphates as substrates.</text>
</comment>
<dbReference type="PANTHER" id="PTHR10535:SF0">
    <property type="entry name" value="DNA-DIRECTED RNA POLYMERASES I, II, AND III SUBUNIT RPABC1"/>
    <property type="match status" value="1"/>
</dbReference>
<dbReference type="PANTHER" id="PTHR10535">
    <property type="entry name" value="DNA-DIRECTED RNA POLYMERASES I, II, AND III SUBUNIT RPABC1"/>
    <property type="match status" value="1"/>
</dbReference>
<dbReference type="InterPro" id="IPR014381">
    <property type="entry name" value="Arch_Rpo5/euc_Rpb5"/>
</dbReference>
<evidence type="ECO:0000313" key="7">
    <source>
        <dbReference type="Proteomes" id="UP001501425"/>
    </source>
</evidence>
<dbReference type="GO" id="GO:0005737">
    <property type="term" value="C:cytoplasm"/>
    <property type="evidence" value="ECO:0007669"/>
    <property type="project" value="UniProtKB-SubCell"/>
</dbReference>
<dbReference type="NCBIfam" id="NF007129">
    <property type="entry name" value="PRK09570.1"/>
    <property type="match status" value="1"/>
</dbReference>
<dbReference type="EMBL" id="JBEDNW010000003">
    <property type="protein sequence ID" value="MEZ3167202.1"/>
    <property type="molecule type" value="Genomic_DNA"/>
</dbReference>
<dbReference type="GO" id="GO:0000428">
    <property type="term" value="C:DNA-directed RNA polymerase complex"/>
    <property type="evidence" value="ECO:0007669"/>
    <property type="project" value="UniProtKB-KW"/>
</dbReference>
<dbReference type="InterPro" id="IPR035913">
    <property type="entry name" value="RPB5-like_sf"/>
</dbReference>
<dbReference type="RefSeq" id="WP_343779678.1">
    <property type="nucleotide sequence ID" value="NZ_BAAADQ010000013.1"/>
</dbReference>
<feature type="domain" description="RNA polymerase subunit H/Rpb5 C-terminal" evidence="4">
    <location>
        <begin position="2"/>
        <end position="74"/>
    </location>
</feature>
<evidence type="ECO:0000259" key="4">
    <source>
        <dbReference type="Pfam" id="PF01191"/>
    </source>
</evidence>
<dbReference type="AlphaFoldDB" id="A0AAV3STN9"/>
<name>A0AAV3STN9_9EURY</name>
<keyword evidence="3 6" id="KW-0808">Transferase</keyword>
<keyword evidence="1 3" id="KW-0240">DNA-directed RNA polymerase</keyword>
<organism evidence="5 7">
    <name type="scientific">Halorubrum ejinorense</name>
    <dbReference type="NCBI Taxonomy" id="425309"/>
    <lineage>
        <taxon>Archaea</taxon>
        <taxon>Methanobacteriati</taxon>
        <taxon>Methanobacteriota</taxon>
        <taxon>Stenosarchaea group</taxon>
        <taxon>Halobacteria</taxon>
        <taxon>Halobacteriales</taxon>
        <taxon>Haloferacaceae</taxon>
        <taxon>Halorubrum</taxon>
    </lineage>
</organism>
<dbReference type="EMBL" id="BAAADQ010000013">
    <property type="protein sequence ID" value="GAA0549352.1"/>
    <property type="molecule type" value="Genomic_DNA"/>
</dbReference>
<dbReference type="GO" id="GO:0006362">
    <property type="term" value="P:transcription elongation by RNA polymerase I"/>
    <property type="evidence" value="ECO:0007669"/>
    <property type="project" value="TreeGrafter"/>
</dbReference>
<accession>A0AAV3STN9</accession>
<dbReference type="GO" id="GO:0003899">
    <property type="term" value="F:DNA-directed RNA polymerase activity"/>
    <property type="evidence" value="ECO:0007669"/>
    <property type="project" value="UniProtKB-UniRule"/>
</dbReference>
<evidence type="ECO:0000313" key="5">
    <source>
        <dbReference type="EMBL" id="GAA0549352.1"/>
    </source>
</evidence>